<evidence type="ECO:0000259" key="4">
    <source>
        <dbReference type="Pfam" id="PF00905"/>
    </source>
</evidence>
<dbReference type="RefSeq" id="WP_213348866.1">
    <property type="nucleotide sequence ID" value="NZ_JAEDAM010000021.1"/>
</dbReference>
<name>A0ABS5QLQ6_9BACT</name>
<dbReference type="EMBL" id="JAEDAM010000021">
    <property type="protein sequence ID" value="MBS8121899.1"/>
    <property type="molecule type" value="Genomic_DNA"/>
</dbReference>
<evidence type="ECO:0000259" key="5">
    <source>
        <dbReference type="Pfam" id="PF03717"/>
    </source>
</evidence>
<dbReference type="InterPro" id="IPR005311">
    <property type="entry name" value="PBP_dimer"/>
</dbReference>
<comment type="caution">
    <text evidence="6">The sequence shown here is derived from an EMBL/GenBank/DDBJ whole genome shotgun (WGS) entry which is preliminary data.</text>
</comment>
<evidence type="ECO:0000256" key="3">
    <source>
        <dbReference type="SAM" id="Phobius"/>
    </source>
</evidence>
<accession>A0ABS5QLQ6</accession>
<dbReference type="SUPFAM" id="SSF56519">
    <property type="entry name" value="Penicillin binding protein dimerisation domain"/>
    <property type="match status" value="1"/>
</dbReference>
<dbReference type="PANTHER" id="PTHR30627:SF1">
    <property type="entry name" value="PEPTIDOGLYCAN D,D-TRANSPEPTIDASE FTSI"/>
    <property type="match status" value="1"/>
</dbReference>
<dbReference type="Pfam" id="PF03717">
    <property type="entry name" value="PBP_dimer"/>
    <property type="match status" value="1"/>
</dbReference>
<dbReference type="InterPro" id="IPR001460">
    <property type="entry name" value="PCN-bd_Tpept"/>
</dbReference>
<feature type="transmembrane region" description="Helical" evidence="3">
    <location>
        <begin position="87"/>
        <end position="107"/>
    </location>
</feature>
<organism evidence="6 7">
    <name type="scientific">Candidatus Vampirococcus lugosii</name>
    <dbReference type="NCBI Taxonomy" id="2789015"/>
    <lineage>
        <taxon>Bacteria</taxon>
        <taxon>Candidatus Absconditibacteriota</taxon>
        <taxon>Vampirococcus</taxon>
    </lineage>
</organism>
<dbReference type="PANTHER" id="PTHR30627">
    <property type="entry name" value="PEPTIDOGLYCAN D,D-TRANSPEPTIDASE"/>
    <property type="match status" value="1"/>
</dbReference>
<dbReference type="InterPro" id="IPR012338">
    <property type="entry name" value="Beta-lactam/transpept-like"/>
</dbReference>
<evidence type="ECO:0000256" key="2">
    <source>
        <dbReference type="ARBA" id="ARBA00023136"/>
    </source>
</evidence>
<evidence type="ECO:0000313" key="6">
    <source>
        <dbReference type="EMBL" id="MBS8121899.1"/>
    </source>
</evidence>
<reference evidence="6 7" key="1">
    <citation type="journal article" date="2021" name="Nat. Commun.">
        <title>Reductive evolution and unique predatory mode in the CPR bacterium Vampirococcus lugosii.</title>
        <authorList>
            <person name="Moreira D."/>
            <person name="Zivanovic Y."/>
            <person name="Lopez-Archilla A.I."/>
            <person name="Iniesto M."/>
            <person name="Lopez-Garcia P."/>
        </authorList>
    </citation>
    <scope>NUCLEOTIDE SEQUENCE [LARGE SCALE GENOMIC DNA]</scope>
    <source>
        <strain evidence="6">Chiprana</strain>
    </source>
</reference>
<comment type="subcellular location">
    <subcellularLocation>
        <location evidence="1">Membrane</location>
    </subcellularLocation>
</comment>
<evidence type="ECO:0000256" key="1">
    <source>
        <dbReference type="ARBA" id="ARBA00004370"/>
    </source>
</evidence>
<proteinExistence type="predicted"/>
<dbReference type="Gene3D" id="3.90.1310.10">
    <property type="entry name" value="Penicillin-binding protein 2a (Domain 2)"/>
    <property type="match status" value="1"/>
</dbReference>
<keyword evidence="2 3" id="KW-0472">Membrane</keyword>
<dbReference type="Pfam" id="PF00905">
    <property type="entry name" value="Transpeptidase"/>
    <property type="match status" value="1"/>
</dbReference>
<keyword evidence="3" id="KW-0812">Transmembrane</keyword>
<evidence type="ECO:0000313" key="7">
    <source>
        <dbReference type="Proteomes" id="UP000680365"/>
    </source>
</evidence>
<dbReference type="Proteomes" id="UP000680365">
    <property type="component" value="Unassembled WGS sequence"/>
</dbReference>
<protein>
    <submittedName>
        <fullName evidence="6">Penicillin-binding protein, transpeptidase protein</fullName>
    </submittedName>
</protein>
<dbReference type="InterPro" id="IPR036138">
    <property type="entry name" value="PBP_dimer_sf"/>
</dbReference>
<gene>
    <name evidence="6" type="ORF">VAMP_36n150</name>
</gene>
<dbReference type="InterPro" id="IPR050515">
    <property type="entry name" value="Beta-lactam/transpept"/>
</dbReference>
<keyword evidence="3" id="KW-1133">Transmembrane helix</keyword>
<feature type="domain" description="Penicillin-binding protein dimerisation" evidence="5">
    <location>
        <begin position="295"/>
        <end position="423"/>
    </location>
</feature>
<feature type="domain" description="Penicillin-binding protein transpeptidase" evidence="4">
    <location>
        <begin position="479"/>
        <end position="843"/>
    </location>
</feature>
<dbReference type="SUPFAM" id="SSF56601">
    <property type="entry name" value="beta-lactamase/transpeptidase-like"/>
    <property type="match status" value="1"/>
</dbReference>
<dbReference type="Gene3D" id="3.40.710.10">
    <property type="entry name" value="DD-peptidase/beta-lactamase superfamily"/>
    <property type="match status" value="1"/>
</dbReference>
<keyword evidence="7" id="KW-1185">Reference proteome</keyword>
<sequence length="855" mass="98293">MKRKNNRRKKDNILKNKILKNVFLYYKNFVYKFGKKNNKRKKDNILKDKIYRKLTFYYEKIRSRFGKRTKSNKYVNILQNSSKEIKIIGFFVFLFMIIFGRLFYLQVVNAKEYQKKLFTQHASNTTLTAKRGNIFVTDNSGNERKLTENINIYTIFADPGFINDREGFVEKITPVLYEHFCEQFGLEVPDEITCIRNIEDFSGVKILPQEEKTFFLTGDSQEIFLDQQSFDLKTQEAIDDFSQDDAYELISEKLSDITKPGIRKANYFGYFDNNNFLNKLENLDKDYISIVGNYLYFIPTKVNNINSTSREILDLFNKHGYNYTQEVIVKSLQEREIRYVRIADNVSGQIIQKINDLKEKYFTETIDSVPLLHGLGYEKSQKRYYPYGSFMSHILGYINNEGKGFYGVEEYFDDILKGIDGQMVGVSVPWIGIVGSNNFEIKNPINGSDVYLTIDPTIQENVERIVKTYYNVLVPDTISVLVMDPHTGKIKASVNYPNYDPNSYSDYYNIEPLSYDQRDIVDDDQYIDIPVLLNDDGDLRMTTYSERKDLTLKKYVFTNKLGPQVFIDRNIAYPSEPGSTFKSVTTAIGLDSDEIELDDRYEDEGSVEIGPYTISNVQSQCEGYKTFLNALDWSCNVGMVRIVQKTTRYVFYSYLDKLGFGKLTGIELAGEESGRVTGLEDFSMARFFNNSFGQGLLITPIQLASAYSTMINGGYSVRPTILDKIYNRETDKYTYFEPKLGHKIFSQETSEKMLKAMGDILDMEDEQHLGSMVGIPFYSVGGKSGTSQIAFQGSYQSGAGWTIGGFAGVTTAKDPRYVIITQVRRPRQSERGGSTAGFINRDISKFLIEYSGIKE</sequence>